<dbReference type="RefSeq" id="WP_209769675.1">
    <property type="nucleotide sequence ID" value="NZ_JAGINP010000020.1"/>
</dbReference>
<reference evidence="3 4" key="1">
    <citation type="submission" date="2021-03" db="EMBL/GenBank/DDBJ databases">
        <title>Genomic Encyclopedia of Type Strains, Phase III (KMG-III): the genomes of soil and plant-associated and newly described type strains.</title>
        <authorList>
            <person name="Whitman W."/>
        </authorList>
    </citation>
    <scope>NUCLEOTIDE SEQUENCE [LARGE SCALE GENOMIC DNA]</scope>
    <source>
        <strain evidence="3 4">IMMIB AFH-6</strain>
    </source>
</reference>
<dbReference type="EMBL" id="JAGINP010000020">
    <property type="protein sequence ID" value="MBP2295259.1"/>
    <property type="molecule type" value="Genomic_DNA"/>
</dbReference>
<dbReference type="Proteomes" id="UP000781958">
    <property type="component" value="Unassembled WGS sequence"/>
</dbReference>
<proteinExistence type="predicted"/>
<feature type="transmembrane region" description="Helical" evidence="2">
    <location>
        <begin position="41"/>
        <end position="60"/>
    </location>
</feature>
<name>A0ABS4SRS6_9PROT</name>
<keyword evidence="4" id="KW-1185">Reference proteome</keyword>
<keyword evidence="2" id="KW-0472">Membrane</keyword>
<feature type="compositionally biased region" description="Polar residues" evidence="1">
    <location>
        <begin position="11"/>
        <end position="28"/>
    </location>
</feature>
<organism evidence="3 4">
    <name type="scientific">Azospirillum rugosum</name>
    <dbReference type="NCBI Taxonomy" id="416170"/>
    <lineage>
        <taxon>Bacteria</taxon>
        <taxon>Pseudomonadati</taxon>
        <taxon>Pseudomonadota</taxon>
        <taxon>Alphaproteobacteria</taxon>
        <taxon>Rhodospirillales</taxon>
        <taxon>Azospirillaceae</taxon>
        <taxon>Azospirillum</taxon>
    </lineage>
</organism>
<evidence type="ECO:0000313" key="4">
    <source>
        <dbReference type="Proteomes" id="UP000781958"/>
    </source>
</evidence>
<dbReference type="InterPro" id="IPR011990">
    <property type="entry name" value="TPR-like_helical_dom_sf"/>
</dbReference>
<feature type="region of interest" description="Disordered" evidence="1">
    <location>
        <begin position="1"/>
        <end position="33"/>
    </location>
</feature>
<evidence type="ECO:0000256" key="2">
    <source>
        <dbReference type="SAM" id="Phobius"/>
    </source>
</evidence>
<protein>
    <submittedName>
        <fullName evidence="3">TPR repeat protein</fullName>
    </submittedName>
</protein>
<dbReference type="Gene3D" id="1.25.40.10">
    <property type="entry name" value="Tetratricopeptide repeat domain"/>
    <property type="match status" value="1"/>
</dbReference>
<keyword evidence="2" id="KW-1133">Transmembrane helix</keyword>
<comment type="caution">
    <text evidence="3">The sequence shown here is derived from an EMBL/GenBank/DDBJ whole genome shotgun (WGS) entry which is preliminary data.</text>
</comment>
<gene>
    <name evidence="3" type="ORF">J2851_005062</name>
</gene>
<evidence type="ECO:0000256" key="1">
    <source>
        <dbReference type="SAM" id="MobiDB-lite"/>
    </source>
</evidence>
<keyword evidence="2" id="KW-0812">Transmembrane</keyword>
<evidence type="ECO:0000313" key="3">
    <source>
        <dbReference type="EMBL" id="MBP2295259.1"/>
    </source>
</evidence>
<sequence>MTDADDLKSRYFQQDRNGSETSDPTVSTAGKGRPARRILRAASLGTAVVAATGIVVWALFPSPARPPKPACGPVAFQGYNLTPQALATLKQCRAEQIFDLAQKHRSEQPQQALILFELSAQANHAPAARAIAEMYDPATWSRDTSPFPKPNEALALRWYRTAETLGETGVRERIAILVKPSGRSDMVR</sequence>
<accession>A0ABS4SRS6</accession>